<gene>
    <name evidence="7" type="primary">LOC117564453</name>
</gene>
<dbReference type="GeneID" id="117564453"/>
<dbReference type="GO" id="GO:0016020">
    <property type="term" value="C:membrane"/>
    <property type="evidence" value="ECO:0007669"/>
    <property type="project" value="UniProtKB-SubCell"/>
</dbReference>
<evidence type="ECO:0000256" key="4">
    <source>
        <dbReference type="ARBA" id="ARBA00023136"/>
    </source>
</evidence>
<comment type="subcellular location">
    <subcellularLocation>
        <location evidence="1">Membrane</location>
        <topology evidence="1">Multi-pass membrane protein</topology>
    </subcellularLocation>
</comment>
<dbReference type="InterPro" id="IPR008952">
    <property type="entry name" value="Tetraspanin_EC2_sf"/>
</dbReference>
<feature type="transmembrane region" description="Helical" evidence="5">
    <location>
        <begin position="12"/>
        <end position="36"/>
    </location>
</feature>
<feature type="transmembrane region" description="Helical" evidence="5">
    <location>
        <begin position="56"/>
        <end position="74"/>
    </location>
</feature>
<dbReference type="OrthoDB" id="9836210at2759"/>
<evidence type="ECO:0000313" key="6">
    <source>
        <dbReference type="Proteomes" id="UP000515160"/>
    </source>
</evidence>
<keyword evidence="2 5" id="KW-0812">Transmembrane</keyword>
<dbReference type="SUPFAM" id="SSF48652">
    <property type="entry name" value="Tetraspanin"/>
    <property type="match status" value="1"/>
</dbReference>
<keyword evidence="4 5" id="KW-0472">Membrane</keyword>
<reference evidence="7" key="1">
    <citation type="submission" date="2025-08" db="UniProtKB">
        <authorList>
            <consortium name="RefSeq"/>
        </authorList>
    </citation>
    <scope>IDENTIFICATION</scope>
    <source>
        <strain evidence="7">15112-1751.03</strain>
        <tissue evidence="7">Whole Adult</tissue>
    </source>
</reference>
<keyword evidence="3 5" id="KW-1133">Transmembrane helix</keyword>
<dbReference type="Pfam" id="PF00335">
    <property type="entry name" value="Tetraspanin"/>
    <property type="match status" value="1"/>
</dbReference>
<name>A0A6P8WMI4_DROAB</name>
<evidence type="ECO:0000256" key="5">
    <source>
        <dbReference type="SAM" id="Phobius"/>
    </source>
</evidence>
<evidence type="ECO:0000256" key="1">
    <source>
        <dbReference type="ARBA" id="ARBA00004141"/>
    </source>
</evidence>
<evidence type="ECO:0000313" key="7">
    <source>
        <dbReference type="RefSeq" id="XP_034099125.1"/>
    </source>
</evidence>
<proteinExistence type="predicted"/>
<protein>
    <submittedName>
        <fullName evidence="7">Uncharacterized protein LOC117564453</fullName>
    </submittedName>
</protein>
<dbReference type="RefSeq" id="XP_034099125.1">
    <property type="nucleotide sequence ID" value="XM_034243234.2"/>
</dbReference>
<keyword evidence="6" id="KW-1185">Reference proteome</keyword>
<dbReference type="AlphaFoldDB" id="A0A6P8WMI4"/>
<feature type="transmembrane region" description="Helical" evidence="5">
    <location>
        <begin position="86"/>
        <end position="109"/>
    </location>
</feature>
<feature type="transmembrane region" description="Helical" evidence="5">
    <location>
        <begin position="230"/>
        <end position="251"/>
    </location>
</feature>
<evidence type="ECO:0000256" key="3">
    <source>
        <dbReference type="ARBA" id="ARBA00022989"/>
    </source>
</evidence>
<accession>A0A6P8WMI4</accession>
<dbReference type="Gene3D" id="1.10.1450.10">
    <property type="entry name" value="Tetraspanin"/>
    <property type="match status" value="1"/>
</dbReference>
<evidence type="ECO:0000256" key="2">
    <source>
        <dbReference type="ARBA" id="ARBA00022692"/>
    </source>
</evidence>
<dbReference type="InterPro" id="IPR018499">
    <property type="entry name" value="Tetraspanin/Peripherin"/>
</dbReference>
<sequence>MRQPLRKASVYIALLLIFEAVTGLLIIIVTAIYQWILADYLDDIENNLLFSYLFNIYIFGAQLVVSFLCSLSLWNRLWKRRCTPNVRLMISVWLFYCCIIISSGFGTLWNVYYNIDVLENAAETSLFRGIDEYYSNPEWKLLWDGLQLRRQCCGVHNYRDWMKAEWMPRQESNCTRKSVLAPLACQKKLHDNNAPNYMLDGQQEPFPTLTINSINTNGCLPVFTDFVWRYFYILLLLLLLALKFLICLCCFTKYILQRQNLGDGCDNAGLTDEDGRPLVMVKYPRNVRCVILGEDDLASDIAPDVAYCNCDEAGGEQCDYCEN</sequence>
<organism evidence="6 7">
    <name type="scientific">Drosophila albomicans</name>
    <name type="common">Fruit fly</name>
    <dbReference type="NCBI Taxonomy" id="7291"/>
    <lineage>
        <taxon>Eukaryota</taxon>
        <taxon>Metazoa</taxon>
        <taxon>Ecdysozoa</taxon>
        <taxon>Arthropoda</taxon>
        <taxon>Hexapoda</taxon>
        <taxon>Insecta</taxon>
        <taxon>Pterygota</taxon>
        <taxon>Neoptera</taxon>
        <taxon>Endopterygota</taxon>
        <taxon>Diptera</taxon>
        <taxon>Brachycera</taxon>
        <taxon>Muscomorpha</taxon>
        <taxon>Ephydroidea</taxon>
        <taxon>Drosophilidae</taxon>
        <taxon>Drosophila</taxon>
    </lineage>
</organism>
<dbReference type="Proteomes" id="UP000515160">
    <property type="component" value="Chromosome 2L"/>
</dbReference>